<dbReference type="AlphaFoldDB" id="A0A1Z5KED0"/>
<accession>A0A1Z5KED0</accession>
<feature type="compositionally biased region" description="Low complexity" evidence="1">
    <location>
        <begin position="500"/>
        <end position="509"/>
    </location>
</feature>
<dbReference type="InParanoid" id="A0A1Z5KED0"/>
<proteinExistence type="predicted"/>
<keyword evidence="2" id="KW-1133">Transmembrane helix</keyword>
<evidence type="ECO:0000313" key="5">
    <source>
        <dbReference type="Proteomes" id="UP000198406"/>
    </source>
</evidence>
<evidence type="ECO:0008006" key="6">
    <source>
        <dbReference type="Google" id="ProtNLM"/>
    </source>
</evidence>
<organism evidence="4 5">
    <name type="scientific">Fistulifera solaris</name>
    <name type="common">Oleaginous diatom</name>
    <dbReference type="NCBI Taxonomy" id="1519565"/>
    <lineage>
        <taxon>Eukaryota</taxon>
        <taxon>Sar</taxon>
        <taxon>Stramenopiles</taxon>
        <taxon>Ochrophyta</taxon>
        <taxon>Bacillariophyta</taxon>
        <taxon>Bacillariophyceae</taxon>
        <taxon>Bacillariophycidae</taxon>
        <taxon>Naviculales</taxon>
        <taxon>Naviculaceae</taxon>
        <taxon>Fistulifera</taxon>
    </lineage>
</organism>
<protein>
    <recommendedName>
        <fullName evidence="6">Phytase-like domain-containing protein</fullName>
    </recommendedName>
</protein>
<dbReference type="InterPro" id="IPR011044">
    <property type="entry name" value="Quino_amine_DH_bsu"/>
</dbReference>
<dbReference type="SUPFAM" id="SSF50969">
    <property type="entry name" value="YVTN repeat-like/Quinoprotein amine dehydrogenase"/>
    <property type="match status" value="1"/>
</dbReference>
<keyword evidence="3" id="KW-0732">Signal</keyword>
<evidence type="ECO:0000256" key="1">
    <source>
        <dbReference type="SAM" id="MobiDB-lite"/>
    </source>
</evidence>
<feature type="compositionally biased region" description="Low complexity" evidence="1">
    <location>
        <begin position="564"/>
        <end position="576"/>
    </location>
</feature>
<dbReference type="Gene3D" id="2.130.10.10">
    <property type="entry name" value="YVTN repeat-like/Quinoprotein amine dehydrogenase"/>
    <property type="match status" value="1"/>
</dbReference>
<feature type="signal peptide" evidence="3">
    <location>
        <begin position="1"/>
        <end position="19"/>
    </location>
</feature>
<comment type="caution">
    <text evidence="4">The sequence shown here is derived from an EMBL/GenBank/DDBJ whole genome shotgun (WGS) entry which is preliminary data.</text>
</comment>
<name>A0A1Z5KED0_FISSO</name>
<feature type="region of interest" description="Disordered" evidence="1">
    <location>
        <begin position="564"/>
        <end position="601"/>
    </location>
</feature>
<feature type="region of interest" description="Disordered" evidence="1">
    <location>
        <begin position="489"/>
        <end position="513"/>
    </location>
</feature>
<keyword evidence="5" id="KW-1185">Reference proteome</keyword>
<evidence type="ECO:0000256" key="3">
    <source>
        <dbReference type="SAM" id="SignalP"/>
    </source>
</evidence>
<dbReference type="Proteomes" id="UP000198406">
    <property type="component" value="Unassembled WGS sequence"/>
</dbReference>
<dbReference type="EMBL" id="BDSP01000209">
    <property type="protein sequence ID" value="GAX24485.1"/>
    <property type="molecule type" value="Genomic_DNA"/>
</dbReference>
<feature type="transmembrane region" description="Helical" evidence="2">
    <location>
        <begin position="536"/>
        <end position="560"/>
    </location>
</feature>
<reference evidence="4 5" key="1">
    <citation type="journal article" date="2015" name="Plant Cell">
        <title>Oil accumulation by the oleaginous diatom Fistulifera solaris as revealed by the genome and transcriptome.</title>
        <authorList>
            <person name="Tanaka T."/>
            <person name="Maeda Y."/>
            <person name="Veluchamy A."/>
            <person name="Tanaka M."/>
            <person name="Abida H."/>
            <person name="Marechal E."/>
            <person name="Bowler C."/>
            <person name="Muto M."/>
            <person name="Sunaga Y."/>
            <person name="Tanaka M."/>
            <person name="Yoshino T."/>
            <person name="Taniguchi T."/>
            <person name="Fukuda Y."/>
            <person name="Nemoto M."/>
            <person name="Matsumoto M."/>
            <person name="Wong P.S."/>
            <person name="Aburatani S."/>
            <person name="Fujibuchi W."/>
        </authorList>
    </citation>
    <scope>NUCLEOTIDE SEQUENCE [LARGE SCALE GENOMIC DNA]</scope>
    <source>
        <strain evidence="4 5">JPCC DA0580</strain>
    </source>
</reference>
<dbReference type="InterPro" id="IPR015943">
    <property type="entry name" value="WD40/YVTN_repeat-like_dom_sf"/>
</dbReference>
<evidence type="ECO:0000313" key="4">
    <source>
        <dbReference type="EMBL" id="GAX24485.1"/>
    </source>
</evidence>
<evidence type="ECO:0000256" key="2">
    <source>
        <dbReference type="SAM" id="Phobius"/>
    </source>
</evidence>
<keyword evidence="2" id="KW-0472">Membrane</keyword>
<sequence>MQLRLGLLSVLAGYKMAAAIPATSDIYYHEQTEQHLPEAVWTFSDKGVTIFTADGSAELMTHSNATLGCGEACFYFNVATDGRKYVWGNAIHSALHRVDVFSLHTGEYLGGVATCSTPLDMDFIPNREELWIRCAGDELNENTTETATGHLNVIHTNSLGAASEDIRLTDERSYGYAVFHSSLGNYGYATDNTQNKLWKVDLAYREVVGNFTLENAHSSYDATYSPKNKHIFLRSRVCCTCGFEGADAATCGRGPGFPGQIITTGPSAGRADLNGTCGVSCEGSLADTIGVMEFDTVSETFVANHQPSEGFGAMAQASPDGQHIVLLANDGGKNVRVLQAGENGQASTVAFDLAVNFENVPPGEQAISDFAFIDWNDRTILALASGYDNNLVLADLSTTPPTINKVSLSTSASPTGGTSGRMIEWVYGTEYLWVDGSANEEIYVLKLDANGGAAVHHTISEAPVSKMIYVENFGQRAVEKLMAEMIATTQGEVDSDTTETEGGTSSSDTAPNTDLLLQQMEEAGLLAREENDDPSIIAIVALVIGSLSLLMNIVVIMHYFSSSSTGASSKLGSTGTPDKELSNSSADIPDDSKTLGSKLVA</sequence>
<gene>
    <name evidence="4" type="ORF">FisN_2Hh022</name>
</gene>
<feature type="chain" id="PRO_5012780530" description="Phytase-like domain-containing protein" evidence="3">
    <location>
        <begin position="20"/>
        <end position="601"/>
    </location>
</feature>
<keyword evidence="2" id="KW-0812">Transmembrane</keyword>
<dbReference type="OrthoDB" id="39441at2759"/>